<proteinExistence type="predicted"/>
<feature type="region of interest" description="Disordered" evidence="1">
    <location>
        <begin position="101"/>
        <end position="123"/>
    </location>
</feature>
<accession>Q0RS08</accession>
<gene>
    <name evidence="2" type="ordered locus">FRAAL0992</name>
</gene>
<dbReference type="KEGG" id="fal:FRAAL0992"/>
<name>Q0RS08_FRAAA</name>
<dbReference type="Proteomes" id="UP000000657">
    <property type="component" value="Chromosome"/>
</dbReference>
<reference evidence="2 3" key="1">
    <citation type="journal article" date="2007" name="Genome Res.">
        <title>Genome characteristics of facultatively symbiotic Frankia sp. strains reflect host range and host plant biogeography.</title>
        <authorList>
            <person name="Normand P."/>
            <person name="Lapierre P."/>
            <person name="Tisa L.S."/>
            <person name="Gogarten J.P."/>
            <person name="Alloisio N."/>
            <person name="Bagnarol E."/>
            <person name="Bassi C.A."/>
            <person name="Berry A.M."/>
            <person name="Bickhart D.M."/>
            <person name="Choisne N."/>
            <person name="Couloux A."/>
            <person name="Cournoyer B."/>
            <person name="Cruveiller S."/>
            <person name="Daubin V."/>
            <person name="Demange N."/>
            <person name="Francino M.P."/>
            <person name="Goltsman E."/>
            <person name="Huang Y."/>
            <person name="Kopp O.R."/>
            <person name="Labarre L."/>
            <person name="Lapidus A."/>
            <person name="Lavire C."/>
            <person name="Marechal J."/>
            <person name="Martinez M."/>
            <person name="Mastronunzio J.E."/>
            <person name="Mullin B.C."/>
            <person name="Niemann J."/>
            <person name="Pujic P."/>
            <person name="Rawnsley T."/>
            <person name="Rouy Z."/>
            <person name="Schenowitz C."/>
            <person name="Sellstedt A."/>
            <person name="Tavares F."/>
            <person name="Tomkins J.P."/>
            <person name="Vallenet D."/>
            <person name="Valverde C."/>
            <person name="Wall L.G."/>
            <person name="Wang Y."/>
            <person name="Medigue C."/>
            <person name="Benson D.R."/>
        </authorList>
    </citation>
    <scope>NUCLEOTIDE SEQUENCE [LARGE SCALE GENOMIC DNA]</scope>
    <source>
        <strain evidence="3">DSM 45986 / CECT 9034 / ACN14a</strain>
    </source>
</reference>
<dbReference type="AlphaFoldDB" id="Q0RS08"/>
<evidence type="ECO:0000256" key="1">
    <source>
        <dbReference type="SAM" id="MobiDB-lite"/>
    </source>
</evidence>
<evidence type="ECO:0000313" key="3">
    <source>
        <dbReference type="Proteomes" id="UP000000657"/>
    </source>
</evidence>
<sequence>MFVQADQGASVRTAAVFRYVDGHLRLVTLAGSQAGLAYGGSTGFVATWACRPAAVPAAAVVTASGPSDASGAYTVTLDYYRFQQASLVPLAHRTVGPGPLDSLPGIRDGVSGEAGCGQARLNP</sequence>
<evidence type="ECO:0000313" key="2">
    <source>
        <dbReference type="EMBL" id="CAJ59657.1"/>
    </source>
</evidence>
<dbReference type="HOGENOM" id="CLU_134325_0_0_11"/>
<protein>
    <submittedName>
        <fullName evidence="2">Uncharacterized protein</fullName>
    </submittedName>
</protein>
<dbReference type="EMBL" id="CT573213">
    <property type="protein sequence ID" value="CAJ59657.1"/>
    <property type="molecule type" value="Genomic_DNA"/>
</dbReference>
<keyword evidence="3" id="KW-1185">Reference proteome</keyword>
<organism evidence="2 3">
    <name type="scientific">Frankia alni (strain DSM 45986 / CECT 9034 / ACN14a)</name>
    <dbReference type="NCBI Taxonomy" id="326424"/>
    <lineage>
        <taxon>Bacteria</taxon>
        <taxon>Bacillati</taxon>
        <taxon>Actinomycetota</taxon>
        <taxon>Actinomycetes</taxon>
        <taxon>Frankiales</taxon>
        <taxon>Frankiaceae</taxon>
        <taxon>Frankia</taxon>
    </lineage>
</organism>